<comment type="caution">
    <text evidence="8">The sequence shown here is derived from an EMBL/GenBank/DDBJ whole genome shotgun (WGS) entry which is preliminary data.</text>
</comment>
<evidence type="ECO:0000256" key="7">
    <source>
        <dbReference type="SAM" id="Phobius"/>
    </source>
</evidence>
<dbReference type="Pfam" id="PF06749">
    <property type="entry name" value="DUF1218"/>
    <property type="match status" value="1"/>
</dbReference>
<comment type="subcellular location">
    <subcellularLocation>
        <location evidence="1">Endomembrane system</location>
        <topology evidence="1">Multi-pass membrane protein</topology>
    </subcellularLocation>
</comment>
<feature type="transmembrane region" description="Helical" evidence="7">
    <location>
        <begin position="123"/>
        <end position="147"/>
    </location>
</feature>
<evidence type="ECO:0000256" key="3">
    <source>
        <dbReference type="ARBA" id="ARBA00022729"/>
    </source>
</evidence>
<feature type="transmembrane region" description="Helical" evidence="7">
    <location>
        <begin position="210"/>
        <end position="236"/>
    </location>
</feature>
<proteinExistence type="inferred from homology"/>
<dbReference type="PANTHER" id="PTHR31769">
    <property type="entry name" value="OS07G0462200 PROTEIN-RELATED"/>
    <property type="match status" value="1"/>
</dbReference>
<feature type="transmembrane region" description="Helical" evidence="7">
    <location>
        <begin position="34"/>
        <end position="51"/>
    </location>
</feature>
<accession>A0A540KHZ9</accession>
<keyword evidence="4 7" id="KW-1133">Transmembrane helix</keyword>
<keyword evidence="3" id="KW-0732">Signal</keyword>
<evidence type="ECO:0000313" key="8">
    <source>
        <dbReference type="EMBL" id="TQD73632.1"/>
    </source>
</evidence>
<keyword evidence="2 7" id="KW-0812">Transmembrane</keyword>
<gene>
    <name evidence="8" type="ORF">C1H46_040834</name>
</gene>
<keyword evidence="5 7" id="KW-0472">Membrane</keyword>
<reference evidence="8 9" key="1">
    <citation type="journal article" date="2019" name="G3 (Bethesda)">
        <title>Sequencing of a Wild Apple (Malus baccata) Genome Unravels the Differences Between Cultivated and Wild Apple Species Regarding Disease Resistance and Cold Tolerance.</title>
        <authorList>
            <person name="Chen X."/>
        </authorList>
    </citation>
    <scope>NUCLEOTIDE SEQUENCE [LARGE SCALE GENOMIC DNA]</scope>
    <source>
        <strain evidence="9">cv. Shandingzi</strain>
        <tissue evidence="8">Leaves</tissue>
    </source>
</reference>
<evidence type="ECO:0000256" key="4">
    <source>
        <dbReference type="ARBA" id="ARBA00022989"/>
    </source>
</evidence>
<name>A0A540KHZ9_MALBA</name>
<keyword evidence="9" id="KW-1185">Reference proteome</keyword>
<dbReference type="InterPro" id="IPR052222">
    <property type="entry name" value="DESIGUAL"/>
</dbReference>
<dbReference type="Proteomes" id="UP000315295">
    <property type="component" value="Unassembled WGS sequence"/>
</dbReference>
<dbReference type="GO" id="GO:0012505">
    <property type="term" value="C:endomembrane system"/>
    <property type="evidence" value="ECO:0007669"/>
    <property type="project" value="UniProtKB-SubCell"/>
</dbReference>
<evidence type="ECO:0000256" key="1">
    <source>
        <dbReference type="ARBA" id="ARBA00004127"/>
    </source>
</evidence>
<dbReference type="STRING" id="106549.A0A540KHZ9"/>
<feature type="transmembrane region" description="Helical" evidence="7">
    <location>
        <begin position="176"/>
        <end position="198"/>
    </location>
</feature>
<dbReference type="EMBL" id="VIEB01001268">
    <property type="protein sequence ID" value="TQD73632.1"/>
    <property type="molecule type" value="Genomic_DNA"/>
</dbReference>
<dbReference type="AlphaFoldDB" id="A0A540KHZ9"/>
<evidence type="ECO:0000313" key="9">
    <source>
        <dbReference type="Proteomes" id="UP000315295"/>
    </source>
</evidence>
<evidence type="ECO:0000256" key="2">
    <source>
        <dbReference type="ARBA" id="ARBA00022692"/>
    </source>
</evidence>
<evidence type="ECO:0000256" key="6">
    <source>
        <dbReference type="ARBA" id="ARBA00029467"/>
    </source>
</evidence>
<evidence type="ECO:0000256" key="5">
    <source>
        <dbReference type="ARBA" id="ARBA00023136"/>
    </source>
</evidence>
<sequence length="329" mass="35164">MSRRPANPSRRIGDGGSIPFVGAVQSKARSSPLLSIRLVLVGAVLLVFYTFSGSGGQSTKEAIIKLEEWYPLSCKFRCLGKSYEGKHGNTIVRYIAGNFIHIAVYNKDEAKAWRSSLKLGSMAVTMIKMGLIVAVLGIVSFAFGIAAEVHKPAAGIPIMGRNGLVICKYPSDPTVVYGYLSFAFLVASSLTGFLSVFYPYKGKSVPFGAFLQSTLFVTFFNSTLGAIGLAAALLLWPTISGQQHHNNNMYQNLSSASGCPTAKTGVLGGGAFLSLNSSLLWLVCLMLASNARHDFLEDLTGESKAMEATTSGYNAVLEKGLDNIFDGVE</sequence>
<dbReference type="InterPro" id="IPR009606">
    <property type="entry name" value="DEAL/Modifying_wall_lignin1/2"/>
</dbReference>
<protein>
    <submittedName>
        <fullName evidence="8">Uncharacterized protein</fullName>
    </submittedName>
</protein>
<organism evidence="8 9">
    <name type="scientific">Malus baccata</name>
    <name type="common">Siberian crab apple</name>
    <name type="synonym">Pyrus baccata</name>
    <dbReference type="NCBI Taxonomy" id="106549"/>
    <lineage>
        <taxon>Eukaryota</taxon>
        <taxon>Viridiplantae</taxon>
        <taxon>Streptophyta</taxon>
        <taxon>Embryophyta</taxon>
        <taxon>Tracheophyta</taxon>
        <taxon>Spermatophyta</taxon>
        <taxon>Magnoliopsida</taxon>
        <taxon>eudicotyledons</taxon>
        <taxon>Gunneridae</taxon>
        <taxon>Pentapetalae</taxon>
        <taxon>rosids</taxon>
        <taxon>fabids</taxon>
        <taxon>Rosales</taxon>
        <taxon>Rosaceae</taxon>
        <taxon>Amygdaloideae</taxon>
        <taxon>Maleae</taxon>
        <taxon>Malus</taxon>
    </lineage>
</organism>
<comment type="similarity">
    <text evidence="6">Belongs to the DESIGUAL family.</text>
</comment>